<feature type="signal peptide" evidence="1">
    <location>
        <begin position="1"/>
        <end position="17"/>
    </location>
</feature>
<evidence type="ECO:0000259" key="2">
    <source>
        <dbReference type="Pfam" id="PF04422"/>
    </source>
</evidence>
<dbReference type="PANTHER" id="PTHR31332">
    <property type="entry name" value="7-HYDROXYMETHYL CHLOROPHYLL A REDUCTASE, CHLOROPLASTIC"/>
    <property type="match status" value="1"/>
</dbReference>
<proteinExistence type="predicted"/>
<dbReference type="Proteomes" id="UP001165060">
    <property type="component" value="Unassembled WGS sequence"/>
</dbReference>
<gene>
    <name evidence="4" type="ORF">TeGR_g8841</name>
</gene>
<feature type="domain" description="Coenzyme F420 hydrogenase/dehydrogenase beta subunit N-terminal" evidence="2">
    <location>
        <begin position="96"/>
        <end position="162"/>
    </location>
</feature>
<dbReference type="Pfam" id="PF04432">
    <property type="entry name" value="FrhB_FdhB_C"/>
    <property type="match status" value="1"/>
</dbReference>
<accession>A0ABQ6N3T7</accession>
<feature type="domain" description="Coenzyme F420 hydrogenase/dehydrogenase beta subunit C-terminal" evidence="3">
    <location>
        <begin position="172"/>
        <end position="342"/>
    </location>
</feature>
<dbReference type="InterPro" id="IPR007516">
    <property type="entry name" value="Co_F420_Hydgase/DH_bsu_N"/>
</dbReference>
<keyword evidence="5" id="KW-1185">Reference proteome</keyword>
<dbReference type="InterPro" id="IPR007525">
    <property type="entry name" value="FrhB_FdhB_C"/>
</dbReference>
<evidence type="ECO:0000313" key="5">
    <source>
        <dbReference type="Proteomes" id="UP001165060"/>
    </source>
</evidence>
<dbReference type="PANTHER" id="PTHR31332:SF0">
    <property type="entry name" value="7-HYDROXYMETHYL CHLOROPHYLL A REDUCTASE, CHLOROPLASTIC"/>
    <property type="match status" value="1"/>
</dbReference>
<protein>
    <recommendedName>
        <fullName evidence="6">Coenzyme F420 hydrogenase</fullName>
    </recommendedName>
</protein>
<sequence length="471" mass="49197">MLLSLLCLSLAASPILGPWPSAFPAKALCSNCGLCKSSVGVSSVADACAFLGDGMSRLEKLEPAVHGRGREYEQGDLAEAHFGVHESIKLAAGVGIEGAQWTGVATGVALELLESGAVDAAVVASSSGEAFGGPEPLLCRSGEEILRGRRVKPSLCPSLAVLDEVAADPAITRLLFTGVGCAVQALRAMNGGDPEKALGLEKGGLLVLGTHCVDNSPSPEAARRFVASIPGVGEERAADVTAYEFMADFRVHARVKVEGGGEETVKQAYMTLPPSVGIPSIAPSCFSCFDYTNGLADLVVGYMGAPFEGGKDEMQRAPLMVTVRNERGRGMLDAAVRGGKVRILQEGGRGGAALPSSGSRAAITMKTVAADSMVKSLLDPGFVAGDRGAPAWLGNILAAIIARGLPKGLEFARFSIDYHYLRNRLYVEKEMRGRTGGGERHVPEFAKAIMHRYEEDMAGLRGRGVGGGEKE</sequence>
<name>A0ABQ6N3T7_9STRA</name>
<evidence type="ECO:0000259" key="3">
    <source>
        <dbReference type="Pfam" id="PF04432"/>
    </source>
</evidence>
<comment type="caution">
    <text evidence="4">The sequence shown here is derived from an EMBL/GenBank/DDBJ whole genome shotgun (WGS) entry which is preliminary data.</text>
</comment>
<evidence type="ECO:0000313" key="4">
    <source>
        <dbReference type="EMBL" id="GMI38793.1"/>
    </source>
</evidence>
<reference evidence="4 5" key="1">
    <citation type="journal article" date="2023" name="Commun. Biol.">
        <title>Genome analysis of Parmales, the sister group of diatoms, reveals the evolutionary specialization of diatoms from phago-mixotrophs to photoautotrophs.</title>
        <authorList>
            <person name="Ban H."/>
            <person name="Sato S."/>
            <person name="Yoshikawa S."/>
            <person name="Yamada K."/>
            <person name="Nakamura Y."/>
            <person name="Ichinomiya M."/>
            <person name="Sato N."/>
            <person name="Blanc-Mathieu R."/>
            <person name="Endo H."/>
            <person name="Kuwata A."/>
            <person name="Ogata H."/>
        </authorList>
    </citation>
    <scope>NUCLEOTIDE SEQUENCE [LARGE SCALE GENOMIC DNA]</scope>
</reference>
<evidence type="ECO:0008006" key="6">
    <source>
        <dbReference type="Google" id="ProtNLM"/>
    </source>
</evidence>
<dbReference type="InterPro" id="IPR045220">
    <property type="entry name" value="FRHB/FDHB/HCAR-like"/>
</dbReference>
<evidence type="ECO:0000256" key="1">
    <source>
        <dbReference type="SAM" id="SignalP"/>
    </source>
</evidence>
<feature type="chain" id="PRO_5047128849" description="Coenzyme F420 hydrogenase" evidence="1">
    <location>
        <begin position="18"/>
        <end position="471"/>
    </location>
</feature>
<organism evidence="4 5">
    <name type="scientific">Tetraparma gracilis</name>
    <dbReference type="NCBI Taxonomy" id="2962635"/>
    <lineage>
        <taxon>Eukaryota</taxon>
        <taxon>Sar</taxon>
        <taxon>Stramenopiles</taxon>
        <taxon>Ochrophyta</taxon>
        <taxon>Bolidophyceae</taxon>
        <taxon>Parmales</taxon>
        <taxon>Triparmaceae</taxon>
        <taxon>Tetraparma</taxon>
    </lineage>
</organism>
<dbReference type="EMBL" id="BRYB01003562">
    <property type="protein sequence ID" value="GMI38793.1"/>
    <property type="molecule type" value="Genomic_DNA"/>
</dbReference>
<keyword evidence="1" id="KW-0732">Signal</keyword>
<dbReference type="Pfam" id="PF04422">
    <property type="entry name" value="FrhB_FdhB_N"/>
    <property type="match status" value="1"/>
</dbReference>